<evidence type="ECO:0008006" key="3">
    <source>
        <dbReference type="Google" id="ProtNLM"/>
    </source>
</evidence>
<comment type="caution">
    <text evidence="1">The sequence shown here is derived from an EMBL/GenBank/DDBJ whole genome shotgun (WGS) entry which is preliminary data.</text>
</comment>
<dbReference type="eggNOG" id="ENOG502RZPK">
    <property type="taxonomic scope" value="Eukaryota"/>
</dbReference>
<dbReference type="SUPFAM" id="SSF50978">
    <property type="entry name" value="WD40 repeat-like"/>
    <property type="match status" value="1"/>
</dbReference>
<sequence length="422" mass="47987">MSKQTTHIHKLIADYLKENNYPETLKQFEIEHGNRIHPSKLLDESLHDIITDRLQYNTLIHQTETINVNDELNDDLKTIIRDEFTNWITPYPNTPSKLVNDIHGLVIGSCYSPTTGMVYFSTNDSKVYVVKGNDVVNSIKMPVVIKNVLCVGDSDVILVGMNGTLYLRHEESLVEVSDFQAHRRLIVDAKYIKSKGKEYIVSLGYDFYVRLIELENGKFRLLSEIKLQQQGSCFDVTEYQNQVIIVLGKLENTLLDVISVNGNDELVPLYKISLNDAEFTASGFSPRSLTIQSLDIPLVAVGTSHEPYMRVIIVPLQEQNTTDGPIKRNQIIKNLNTMSPQDRYSQPIISWRLCKQQGKASGVWVMGDDGIIRGLDIKEDKVVVELKNGHEGKIKDFISYIDDENGEKLITCGLDREILEWK</sequence>
<dbReference type="Gene3D" id="2.130.10.10">
    <property type="entry name" value="YVTN repeat-like/Quinoprotein amine dehydrogenase"/>
    <property type="match status" value="1"/>
</dbReference>
<name>M3IGW1_CANMX</name>
<dbReference type="OMA" id="MKVIIVR"/>
<dbReference type="STRING" id="1245528.M3IGW1"/>
<gene>
    <name evidence="1" type="ORF">G210_4310</name>
</gene>
<organism evidence="1 2">
    <name type="scientific">Candida maltosa (strain Xu316)</name>
    <name type="common">Yeast</name>
    <dbReference type="NCBI Taxonomy" id="1245528"/>
    <lineage>
        <taxon>Eukaryota</taxon>
        <taxon>Fungi</taxon>
        <taxon>Dikarya</taxon>
        <taxon>Ascomycota</taxon>
        <taxon>Saccharomycotina</taxon>
        <taxon>Pichiomycetes</taxon>
        <taxon>Debaryomycetaceae</taxon>
        <taxon>Candida/Lodderomyces clade</taxon>
        <taxon>Candida</taxon>
    </lineage>
</organism>
<dbReference type="EMBL" id="AOGT01002450">
    <property type="protein sequence ID" value="EMG45506.1"/>
    <property type="molecule type" value="Genomic_DNA"/>
</dbReference>
<reference evidence="1 2" key="1">
    <citation type="submission" date="2013-02" db="EMBL/GenBank/DDBJ databases">
        <title>Genome sequence of Candida maltosa Xu316, a potential industrial strain for xylitol and ethanol production.</title>
        <authorList>
            <person name="Yu J."/>
            <person name="Wang Q."/>
            <person name="Geng X."/>
            <person name="Bao W."/>
            <person name="He P."/>
            <person name="Cai J."/>
        </authorList>
    </citation>
    <scope>NUCLEOTIDE SEQUENCE [LARGE SCALE GENOMIC DNA]</scope>
    <source>
        <strain evidence="2">Xu316</strain>
    </source>
</reference>
<accession>M3IGW1</accession>
<dbReference type="InterPro" id="IPR015943">
    <property type="entry name" value="WD40/YVTN_repeat-like_dom_sf"/>
</dbReference>
<dbReference type="InterPro" id="IPR036322">
    <property type="entry name" value="WD40_repeat_dom_sf"/>
</dbReference>
<protein>
    <recommendedName>
        <fullName evidence="3">LisH domain-containing protein</fullName>
    </recommendedName>
</protein>
<dbReference type="AlphaFoldDB" id="M3IGW1"/>
<dbReference type="Proteomes" id="UP000011777">
    <property type="component" value="Unassembled WGS sequence"/>
</dbReference>
<proteinExistence type="predicted"/>
<dbReference type="HOGENOM" id="CLU_665828_0_0_1"/>
<keyword evidence="2" id="KW-1185">Reference proteome</keyword>
<dbReference type="OrthoDB" id="1932312at2759"/>
<evidence type="ECO:0000313" key="1">
    <source>
        <dbReference type="EMBL" id="EMG45506.1"/>
    </source>
</evidence>
<evidence type="ECO:0000313" key="2">
    <source>
        <dbReference type="Proteomes" id="UP000011777"/>
    </source>
</evidence>